<reference evidence="2" key="1">
    <citation type="submission" date="2022-06" db="EMBL/GenBank/DDBJ databases">
        <title>Physiological and biochemical characterization and genomic elucidation of a strain of the genus Ensifer adhaerens M8 that combines arsenic oxidation and chromium reduction.</title>
        <authorList>
            <person name="Li X."/>
            <person name="Yu c."/>
        </authorList>
    </citation>
    <scope>NUCLEOTIDE SEQUENCE</scope>
    <source>
        <strain evidence="2">M8</strain>
        <plasmid evidence="2">pA</plasmid>
    </source>
</reference>
<evidence type="ECO:0000313" key="3">
    <source>
        <dbReference type="Proteomes" id="UP001055460"/>
    </source>
</evidence>
<dbReference type="AlphaFoldDB" id="A0A9Q8YAH8"/>
<dbReference type="GO" id="GO:0032259">
    <property type="term" value="P:methylation"/>
    <property type="evidence" value="ECO:0007669"/>
    <property type="project" value="UniProtKB-KW"/>
</dbReference>
<dbReference type="EMBL" id="CP098808">
    <property type="protein sequence ID" value="USJ25483.1"/>
    <property type="molecule type" value="Genomic_DNA"/>
</dbReference>
<protein>
    <submittedName>
        <fullName evidence="2">Methyltransferase domain-containing protein</fullName>
    </submittedName>
</protein>
<feature type="domain" description="Methyltransferase" evidence="1">
    <location>
        <begin position="53"/>
        <end position="146"/>
    </location>
</feature>
<dbReference type="InterPro" id="IPR029063">
    <property type="entry name" value="SAM-dependent_MTases_sf"/>
</dbReference>
<keyword evidence="2" id="KW-0614">Plasmid</keyword>
<keyword evidence="2" id="KW-0808">Transferase</keyword>
<organism evidence="2 3">
    <name type="scientific">Ensifer adhaerens</name>
    <name type="common">Sinorhizobium morelense</name>
    <dbReference type="NCBI Taxonomy" id="106592"/>
    <lineage>
        <taxon>Bacteria</taxon>
        <taxon>Pseudomonadati</taxon>
        <taxon>Pseudomonadota</taxon>
        <taxon>Alphaproteobacteria</taxon>
        <taxon>Hyphomicrobiales</taxon>
        <taxon>Rhizobiaceae</taxon>
        <taxon>Sinorhizobium/Ensifer group</taxon>
        <taxon>Ensifer</taxon>
    </lineage>
</organism>
<evidence type="ECO:0000259" key="1">
    <source>
        <dbReference type="Pfam" id="PF13649"/>
    </source>
</evidence>
<dbReference type="CDD" id="cd02440">
    <property type="entry name" value="AdoMet_MTases"/>
    <property type="match status" value="1"/>
</dbReference>
<dbReference type="RefSeq" id="WP_113136261.1">
    <property type="nucleotide sequence ID" value="NZ_CP098808.1"/>
</dbReference>
<dbReference type="Proteomes" id="UP001055460">
    <property type="component" value="Plasmid pA"/>
</dbReference>
<sequence length="282" mass="30677">MSAHLDQIRDQQRETWDRFSAGWKKWDALVLGWLAPFGEAMIRQATIKDGDRVLDVAAGTGEPGLTVAASIPKGRVTVTDLSERMLQVATENARHRGLTNFETRACDAGALPFPEATFDAVLCRFGFMFFPDVAAAAQQLTRVAKPQSRVCAAVWGAPEKNAWATTIMATIARHVDMPKPPVGAPGLFRCASAGLMKAVFEDAGLHDIHEEEITTTMVHESPEDYWAFMTEIAAPVVAGLAHADDQKRNRIRSEVLDLAGQAIRAGKVELRSTATIIAGTRP</sequence>
<keyword evidence="2" id="KW-0489">Methyltransferase</keyword>
<dbReference type="Pfam" id="PF13649">
    <property type="entry name" value="Methyltransf_25"/>
    <property type="match status" value="1"/>
</dbReference>
<name>A0A9Q8YAH8_ENSAD</name>
<dbReference type="GO" id="GO:0008168">
    <property type="term" value="F:methyltransferase activity"/>
    <property type="evidence" value="ECO:0007669"/>
    <property type="project" value="UniProtKB-KW"/>
</dbReference>
<proteinExistence type="predicted"/>
<dbReference type="PANTHER" id="PTHR43591">
    <property type="entry name" value="METHYLTRANSFERASE"/>
    <property type="match status" value="1"/>
</dbReference>
<evidence type="ECO:0000313" key="2">
    <source>
        <dbReference type="EMBL" id="USJ25483.1"/>
    </source>
</evidence>
<accession>A0A9Q8YAH8</accession>
<dbReference type="SUPFAM" id="SSF53335">
    <property type="entry name" value="S-adenosyl-L-methionine-dependent methyltransferases"/>
    <property type="match status" value="1"/>
</dbReference>
<geneLocation type="plasmid" evidence="2 3">
    <name>pA</name>
</geneLocation>
<dbReference type="PANTHER" id="PTHR43591:SF24">
    <property type="entry name" value="2-METHOXY-6-POLYPRENYL-1,4-BENZOQUINOL METHYLASE, MITOCHONDRIAL"/>
    <property type="match status" value="1"/>
</dbReference>
<dbReference type="InterPro" id="IPR041698">
    <property type="entry name" value="Methyltransf_25"/>
</dbReference>
<gene>
    <name evidence="2" type="ORF">NE863_23595</name>
</gene>
<dbReference type="Gene3D" id="3.40.50.150">
    <property type="entry name" value="Vaccinia Virus protein VP39"/>
    <property type="match status" value="1"/>
</dbReference>